<dbReference type="EMBL" id="BNBC01000006">
    <property type="protein sequence ID" value="GHE65841.1"/>
    <property type="molecule type" value="Genomic_DNA"/>
</dbReference>
<reference evidence="1" key="1">
    <citation type="journal article" date="2014" name="Int. J. Syst. Evol. Microbiol.">
        <title>Complete genome sequence of Corynebacterium casei LMG S-19264T (=DSM 44701T), isolated from a smear-ripened cheese.</title>
        <authorList>
            <consortium name="US DOE Joint Genome Institute (JGI-PGF)"/>
            <person name="Walter F."/>
            <person name="Albersmeier A."/>
            <person name="Kalinowski J."/>
            <person name="Ruckert C."/>
        </authorList>
    </citation>
    <scope>NUCLEOTIDE SEQUENCE</scope>
    <source>
        <strain evidence="1">JCM 3302</strain>
    </source>
</reference>
<protein>
    <submittedName>
        <fullName evidence="1">Uncharacterized protein</fullName>
    </submittedName>
</protein>
<sequence length="65" mass="7048">MDDPRRGRRAGGRVPEALDTVTSSDQKRLLKTVCDKPQLTASAVALASGACRALVYHPLYPTRPL</sequence>
<comment type="caution">
    <text evidence="1">The sequence shown here is derived from an EMBL/GenBank/DDBJ whole genome shotgun (WGS) entry which is preliminary data.</text>
</comment>
<gene>
    <name evidence="1" type="ORF">GCM10014715_19400</name>
</gene>
<reference evidence="1" key="2">
    <citation type="submission" date="2020-09" db="EMBL/GenBank/DDBJ databases">
        <authorList>
            <person name="Sun Q."/>
            <person name="Ohkuma M."/>
        </authorList>
    </citation>
    <scope>NUCLEOTIDE SEQUENCE</scope>
    <source>
        <strain evidence="1">JCM 3302</strain>
    </source>
</reference>
<evidence type="ECO:0000313" key="1">
    <source>
        <dbReference type="EMBL" id="GHE65841.1"/>
    </source>
</evidence>
<dbReference type="AlphaFoldDB" id="A0A918ZQN6"/>
<accession>A0A918ZQN6</accession>
<organism evidence="1 2">
    <name type="scientific">Streptomyces spiralis</name>
    <dbReference type="NCBI Taxonomy" id="66376"/>
    <lineage>
        <taxon>Bacteria</taxon>
        <taxon>Bacillati</taxon>
        <taxon>Actinomycetota</taxon>
        <taxon>Actinomycetes</taxon>
        <taxon>Kitasatosporales</taxon>
        <taxon>Streptomycetaceae</taxon>
        <taxon>Streptomyces</taxon>
    </lineage>
</organism>
<dbReference type="Proteomes" id="UP000641386">
    <property type="component" value="Unassembled WGS sequence"/>
</dbReference>
<evidence type="ECO:0000313" key="2">
    <source>
        <dbReference type="Proteomes" id="UP000641386"/>
    </source>
</evidence>
<proteinExistence type="predicted"/>
<name>A0A918ZQN6_9ACTN</name>
<keyword evidence="2" id="KW-1185">Reference proteome</keyword>